<dbReference type="FunFam" id="2.160.10.10:FF:000025">
    <property type="entry name" value="Hexapeptide-repeat containing-acetyltransferase"/>
    <property type="match status" value="1"/>
</dbReference>
<evidence type="ECO:0000256" key="2">
    <source>
        <dbReference type="ARBA" id="ARBA00022679"/>
    </source>
</evidence>
<dbReference type="Gene3D" id="2.160.10.10">
    <property type="entry name" value="Hexapeptide repeat proteins"/>
    <property type="match status" value="1"/>
</dbReference>
<evidence type="ECO:0000313" key="8">
    <source>
        <dbReference type="EMBL" id="KDS49521.1"/>
    </source>
</evidence>
<evidence type="ECO:0000313" key="9">
    <source>
        <dbReference type="Proteomes" id="UP000028013"/>
    </source>
</evidence>
<dbReference type="SUPFAM" id="SSF51161">
    <property type="entry name" value="Trimeric LpxA-like enzymes"/>
    <property type="match status" value="1"/>
</dbReference>
<keyword evidence="3" id="KW-0677">Repeat</keyword>
<dbReference type="InterPro" id="IPR011004">
    <property type="entry name" value="Trimer_LpxA-like_sf"/>
</dbReference>
<dbReference type="AlphaFoldDB" id="A0A078RXQ3"/>
<dbReference type="CDD" id="cd03357">
    <property type="entry name" value="LbH_MAT_GAT"/>
    <property type="match status" value="1"/>
</dbReference>
<comment type="caution">
    <text evidence="8">The sequence shown here is derived from an EMBL/GenBank/DDBJ whole genome shotgun (WGS) entry which is preliminary data.</text>
</comment>
<protein>
    <recommendedName>
        <fullName evidence="6">Nodulation protein L</fullName>
    </recommendedName>
</protein>
<evidence type="ECO:0000256" key="1">
    <source>
        <dbReference type="ARBA" id="ARBA00007274"/>
    </source>
</evidence>
<name>A0A078RXQ3_BACUN</name>
<proteinExistence type="inferred from homology"/>
<dbReference type="PATRIC" id="fig|1339349.3.peg.3087"/>
<evidence type="ECO:0000256" key="4">
    <source>
        <dbReference type="ARBA" id="ARBA00023315"/>
    </source>
</evidence>
<comment type="function">
    <text evidence="5">Acetyltransferase implicated in the O-acetylation of Nod factors.</text>
</comment>
<dbReference type="RefSeq" id="WP_035449936.1">
    <property type="nucleotide sequence ID" value="NZ_JNHN01000176.1"/>
</dbReference>
<dbReference type="Proteomes" id="UP000028013">
    <property type="component" value="Unassembled WGS sequence"/>
</dbReference>
<feature type="domain" description="Maltose/galactoside acetyltransferase" evidence="7">
    <location>
        <begin position="5"/>
        <end position="59"/>
    </location>
</feature>
<evidence type="ECO:0000256" key="5">
    <source>
        <dbReference type="ARBA" id="ARBA00055587"/>
    </source>
</evidence>
<dbReference type="InterPro" id="IPR024688">
    <property type="entry name" value="Mac_dom"/>
</dbReference>
<sequence>MKTEMEKCLAGEWYDCHDPFFMNLKSKAHHLLMKYNSLPYEQKTEKHAVLKEMFGSIGANVSVGHSFICDYGCNIHIGDNVTVNTGCTFVDCNRITIGNNVLVAPNVQIYTATHPVEFNERLVLTENPAGCKYVRRTFALPVMIEDGCWIGGGVIILPGVTIGQKSVIGAGSVVTKDIPANSLAVGNPCRVIRKINQM</sequence>
<dbReference type="Pfam" id="PF12464">
    <property type="entry name" value="Mac"/>
    <property type="match status" value="1"/>
</dbReference>
<evidence type="ECO:0000256" key="6">
    <source>
        <dbReference type="ARBA" id="ARBA00067695"/>
    </source>
</evidence>
<dbReference type="SMART" id="SM01266">
    <property type="entry name" value="Mac"/>
    <property type="match status" value="1"/>
</dbReference>
<accession>A0A078RXQ3</accession>
<dbReference type="PROSITE" id="PS00101">
    <property type="entry name" value="HEXAPEP_TRANSFERASES"/>
    <property type="match status" value="1"/>
</dbReference>
<reference evidence="8 9" key="1">
    <citation type="submission" date="2014-04" db="EMBL/GenBank/DDBJ databases">
        <authorList>
            <person name="Sears C."/>
            <person name="Carroll K."/>
            <person name="Sack B.R."/>
            <person name="Qadri F."/>
            <person name="Myers L.L."/>
            <person name="Chung G.-T."/>
            <person name="Escheverria P."/>
            <person name="Fraser C.M."/>
            <person name="Sadzewicz L."/>
            <person name="Shefchek K.A."/>
            <person name="Tallon L."/>
            <person name="Das S.P."/>
            <person name="Daugherty S."/>
            <person name="Mongodin E.F."/>
        </authorList>
    </citation>
    <scope>NUCLEOTIDE SEQUENCE [LARGE SCALE GENOMIC DNA]</scope>
    <source>
        <strain evidence="8 9">3978 T3 ii</strain>
    </source>
</reference>
<keyword evidence="4" id="KW-0012">Acyltransferase</keyword>
<dbReference type="InterPro" id="IPR051159">
    <property type="entry name" value="Hexapeptide_acetyltransf"/>
</dbReference>
<gene>
    <name evidence="8" type="ORF">M094_1949</name>
</gene>
<dbReference type="PANTHER" id="PTHR23416:SF23">
    <property type="entry name" value="ACETYLTRANSFERASE C18B11.09C-RELATED"/>
    <property type="match status" value="1"/>
</dbReference>
<dbReference type="Pfam" id="PF14602">
    <property type="entry name" value="Hexapep_2"/>
    <property type="match status" value="1"/>
</dbReference>
<dbReference type="GO" id="GO:0008374">
    <property type="term" value="F:O-acyltransferase activity"/>
    <property type="evidence" value="ECO:0007669"/>
    <property type="project" value="TreeGrafter"/>
</dbReference>
<organism evidence="8 9">
    <name type="scientific">Bacteroides uniformis str. 3978 T3 ii</name>
    <dbReference type="NCBI Taxonomy" id="1339349"/>
    <lineage>
        <taxon>Bacteria</taxon>
        <taxon>Pseudomonadati</taxon>
        <taxon>Bacteroidota</taxon>
        <taxon>Bacteroidia</taxon>
        <taxon>Bacteroidales</taxon>
        <taxon>Bacteroidaceae</taxon>
        <taxon>Bacteroides</taxon>
    </lineage>
</organism>
<dbReference type="GO" id="GO:0016407">
    <property type="term" value="F:acetyltransferase activity"/>
    <property type="evidence" value="ECO:0007669"/>
    <property type="project" value="InterPro"/>
</dbReference>
<evidence type="ECO:0000256" key="3">
    <source>
        <dbReference type="ARBA" id="ARBA00022737"/>
    </source>
</evidence>
<dbReference type="InterPro" id="IPR018357">
    <property type="entry name" value="Hexapep_transf_CS"/>
</dbReference>
<dbReference type="PANTHER" id="PTHR23416">
    <property type="entry name" value="SIALIC ACID SYNTHASE-RELATED"/>
    <property type="match status" value="1"/>
</dbReference>
<evidence type="ECO:0000259" key="7">
    <source>
        <dbReference type="SMART" id="SM01266"/>
    </source>
</evidence>
<keyword evidence="2 8" id="KW-0808">Transferase</keyword>
<dbReference type="EMBL" id="JNHN01000176">
    <property type="protein sequence ID" value="KDS49521.1"/>
    <property type="molecule type" value="Genomic_DNA"/>
</dbReference>
<dbReference type="InterPro" id="IPR001451">
    <property type="entry name" value="Hexapep"/>
</dbReference>
<comment type="similarity">
    <text evidence="1">Belongs to the transferase hexapeptide repeat family.</text>
</comment>